<dbReference type="RefSeq" id="WP_212642049.1">
    <property type="nucleotide sequence ID" value="NZ_CP074132.1"/>
</dbReference>
<reference evidence="2" key="1">
    <citation type="submission" date="2021-05" db="EMBL/GenBank/DDBJ databases">
        <title>Direct Submission.</title>
        <authorList>
            <person name="Li K."/>
            <person name="Gao J."/>
        </authorList>
    </citation>
    <scope>NUCLEOTIDE SEQUENCE [LARGE SCALE GENOMIC DNA]</scope>
    <source>
        <strain evidence="2">HDS12</strain>
    </source>
</reference>
<name>A0ABX8C7U1_9ACTN</name>
<dbReference type="Proteomes" id="UP000678016">
    <property type="component" value="Chromosome"/>
</dbReference>
<proteinExistence type="predicted"/>
<gene>
    <name evidence="1" type="ORF">KGD83_00745</name>
</gene>
<protein>
    <submittedName>
        <fullName evidence="1">Uncharacterized protein</fullName>
    </submittedName>
</protein>
<accession>A0ABX8C7U1</accession>
<dbReference type="EMBL" id="CP074132">
    <property type="protein sequence ID" value="QUX29166.1"/>
    <property type="molecule type" value="Genomic_DNA"/>
</dbReference>
<evidence type="ECO:0000313" key="2">
    <source>
        <dbReference type="Proteomes" id="UP000678016"/>
    </source>
</evidence>
<organism evidence="1 2">
    <name type="scientific">Nocardiopsis akebiae</name>
    <dbReference type="NCBI Taxonomy" id="2831968"/>
    <lineage>
        <taxon>Bacteria</taxon>
        <taxon>Bacillati</taxon>
        <taxon>Actinomycetota</taxon>
        <taxon>Actinomycetes</taxon>
        <taxon>Streptosporangiales</taxon>
        <taxon>Nocardiopsidaceae</taxon>
        <taxon>Nocardiopsis</taxon>
    </lineage>
</organism>
<keyword evidence="2" id="KW-1185">Reference proteome</keyword>
<evidence type="ECO:0000313" key="1">
    <source>
        <dbReference type="EMBL" id="QUX29166.1"/>
    </source>
</evidence>
<sequence length="116" mass="12847">MATTFDYRLPFHINQVWNMLPHSVSRTKGASGPGNPVPGAGYRYAFSTGMSLLTWGFNVYVDLFPHPQGTHMRVTPSMKFGIVDWGEGSEVAASLHHHLSNMLQIQINQGYGRGGR</sequence>